<sequence length="1037" mass="111878">MGSRSLYRPADVVLARVTTDPGDLKLPDDLSFRDATIGLDGRGWLARTWERLDVRAAVRLASPALAEQIDHALAEAGPDREGQDRKTRRLVLALVSYLMRWQQRPTPFALFAGVTTAETARTASARFGTVHRPLARTDGTWLFAIINHLERQPDLLPRLHVVASNEGVVRGDRFVVPGRGPVHSEGPGPWVEVSVRNTRPVRAALASAQTPVPLGELADQLVAAFPAAGTQAVHALLTDLVEQGLLLTSLRPPATVVDGLGHLRTQLLAAGADRLPDLKALLADLAEISKGLARHNLHHCPVDAEAARTKTSSAMKDLSPGTGQVLAVDTAVDGQITIPSAVLHEAAAAASALMRLTAQPFGTDAWRDFHVRFRDRYGPGALVPVRELVGDSGLGFPAGFLGAARQRAARAMTDRDAVLLSLIQEAAIDGRTEIRLTEQTLTALAVGGPDEPVPPDRVELAFEVHAASTTELDRGRFQLWVTGVPRPASSLAGRFTCLLPDQARRSLADSYATGTHSASGGAAVAAQLSFPPRRLHNDNVTRTPRLLPEVISLGEHPDPTAAVISLNDLAVTADATQMYLVQASTGRRIVPRVLHALEASVQTPPLARFLAEVVAARHAVYGPFDFGAARTLPHLPRIRYGRTVLSPARWILSAAALAPTGESMQTWEKDLHAWQERWNVPTNVTLVQGELRLPLDLEHQAHRTLLRNRLDRAGRLEIREAGDPAARGWIGRACELLVPLTAVAAPPTGTPQHRPAAGTRPAARSFPGAGEVIHAQLLGHPARYDQLLTGHLPGLLERLGPNLLERWWFRRHQDTTRPDTDQHLWLHLRLASREAYPAAAAQLADFAADLLGQGLLADLTLGSYQPQTGRYGPHIPSTEQVCAADSAAALAQITMATRTGLPVQALTAASMTDLATALAPDPVTGYTWLIEQLPRHGGKIDLALRDAALHLADPNLDAVRRHPGGPAVAFAWEARRTALADYRNHFTASQTAGVFRSLLHDQHTRSMGVDPDLERTTNQLARAAALRQLARTDRPAP</sequence>
<organism evidence="3 4">
    <name type="scientific">Actinomadura fulvescens</name>
    <dbReference type="NCBI Taxonomy" id="46160"/>
    <lineage>
        <taxon>Bacteria</taxon>
        <taxon>Bacillati</taxon>
        <taxon>Actinomycetota</taxon>
        <taxon>Actinomycetes</taxon>
        <taxon>Streptosporangiales</taxon>
        <taxon>Thermomonosporaceae</taxon>
        <taxon>Actinomadura</taxon>
    </lineage>
</organism>
<gene>
    <name evidence="3" type="ORF">GCM10010411_74300</name>
</gene>
<comment type="caution">
    <text evidence="3">The sequence shown here is derived from an EMBL/GenBank/DDBJ whole genome shotgun (WGS) entry which is preliminary data.</text>
</comment>
<protein>
    <submittedName>
        <fullName evidence="3">Lantibiotic dehydratase</fullName>
    </submittedName>
</protein>
<dbReference type="InterPro" id="IPR023809">
    <property type="entry name" value="Thiopep_bacteriocin_synth_dom"/>
</dbReference>
<dbReference type="EMBL" id="BAAATD010000013">
    <property type="protein sequence ID" value="GAA2626500.1"/>
    <property type="molecule type" value="Genomic_DNA"/>
</dbReference>
<feature type="domain" description="Thiopeptide-type bacteriocin biosynthesis" evidence="2">
    <location>
        <begin position="775"/>
        <end position="1023"/>
    </location>
</feature>
<dbReference type="Pfam" id="PF14028">
    <property type="entry name" value="Lant_dehydr_C"/>
    <property type="match status" value="1"/>
</dbReference>
<dbReference type="InterPro" id="IPR006827">
    <property type="entry name" value="Lant_deHydtase_N"/>
</dbReference>
<dbReference type="Proteomes" id="UP001501509">
    <property type="component" value="Unassembled WGS sequence"/>
</dbReference>
<evidence type="ECO:0000259" key="1">
    <source>
        <dbReference type="Pfam" id="PF04738"/>
    </source>
</evidence>
<dbReference type="Pfam" id="PF04738">
    <property type="entry name" value="Lant_dehydr_N"/>
    <property type="match status" value="1"/>
</dbReference>
<feature type="domain" description="Lantibiotic dehydratase N-terminal" evidence="1">
    <location>
        <begin position="53"/>
        <end position="706"/>
    </location>
</feature>
<evidence type="ECO:0000313" key="4">
    <source>
        <dbReference type="Proteomes" id="UP001501509"/>
    </source>
</evidence>
<reference evidence="4" key="1">
    <citation type="journal article" date="2019" name="Int. J. Syst. Evol. Microbiol.">
        <title>The Global Catalogue of Microorganisms (GCM) 10K type strain sequencing project: providing services to taxonomists for standard genome sequencing and annotation.</title>
        <authorList>
            <consortium name="The Broad Institute Genomics Platform"/>
            <consortium name="The Broad Institute Genome Sequencing Center for Infectious Disease"/>
            <person name="Wu L."/>
            <person name="Ma J."/>
        </authorList>
    </citation>
    <scope>NUCLEOTIDE SEQUENCE [LARGE SCALE GENOMIC DNA]</scope>
    <source>
        <strain evidence="4">JCM 6833</strain>
    </source>
</reference>
<name>A0ABP6CW36_9ACTN</name>
<evidence type="ECO:0000313" key="3">
    <source>
        <dbReference type="EMBL" id="GAA2626500.1"/>
    </source>
</evidence>
<dbReference type="RefSeq" id="WP_344547185.1">
    <property type="nucleotide sequence ID" value="NZ_BAAATD010000013.1"/>
</dbReference>
<keyword evidence="4" id="KW-1185">Reference proteome</keyword>
<dbReference type="NCBIfam" id="TIGR03891">
    <property type="entry name" value="thiopep_ocin"/>
    <property type="match status" value="1"/>
</dbReference>
<evidence type="ECO:0000259" key="2">
    <source>
        <dbReference type="Pfam" id="PF14028"/>
    </source>
</evidence>
<accession>A0ABP6CW36</accession>
<proteinExistence type="predicted"/>